<dbReference type="EMBL" id="CAJZBQ010000053">
    <property type="protein sequence ID" value="CAG9331125.1"/>
    <property type="molecule type" value="Genomic_DNA"/>
</dbReference>
<dbReference type="InterPro" id="IPR004038">
    <property type="entry name" value="Ribosomal_eL8/eL30/eS12/Gad45"/>
</dbReference>
<proteinExistence type="predicted"/>
<accession>A0AAU9JWB4</accession>
<evidence type="ECO:0000313" key="2">
    <source>
        <dbReference type="EMBL" id="CAG9331125.1"/>
    </source>
</evidence>
<reference evidence="2" key="1">
    <citation type="submission" date="2021-09" db="EMBL/GenBank/DDBJ databases">
        <authorList>
            <consortium name="AG Swart"/>
            <person name="Singh M."/>
            <person name="Singh A."/>
            <person name="Seah K."/>
            <person name="Emmerich C."/>
        </authorList>
    </citation>
    <scope>NUCLEOTIDE SEQUENCE</scope>
    <source>
        <strain evidence="2">ATCC30299</strain>
    </source>
</reference>
<evidence type="ECO:0000313" key="3">
    <source>
        <dbReference type="Proteomes" id="UP001162131"/>
    </source>
</evidence>
<dbReference type="Proteomes" id="UP001162131">
    <property type="component" value="Unassembled WGS sequence"/>
</dbReference>
<dbReference type="InterPro" id="IPR040051">
    <property type="entry name" value="SECISBP2"/>
</dbReference>
<dbReference type="Gene3D" id="3.30.1330.30">
    <property type="match status" value="1"/>
</dbReference>
<dbReference type="GO" id="GO:0005739">
    <property type="term" value="C:mitochondrion"/>
    <property type="evidence" value="ECO:0007669"/>
    <property type="project" value="TreeGrafter"/>
</dbReference>
<dbReference type="Pfam" id="PF01248">
    <property type="entry name" value="Ribosomal_L7Ae"/>
    <property type="match status" value="1"/>
</dbReference>
<dbReference type="SUPFAM" id="SSF55315">
    <property type="entry name" value="L30e-like"/>
    <property type="match status" value="1"/>
</dbReference>
<organism evidence="2 3">
    <name type="scientific">Blepharisma stoltei</name>
    <dbReference type="NCBI Taxonomy" id="1481888"/>
    <lineage>
        <taxon>Eukaryota</taxon>
        <taxon>Sar</taxon>
        <taxon>Alveolata</taxon>
        <taxon>Ciliophora</taxon>
        <taxon>Postciliodesmatophora</taxon>
        <taxon>Heterotrichea</taxon>
        <taxon>Heterotrichida</taxon>
        <taxon>Blepharismidae</taxon>
        <taxon>Blepharisma</taxon>
    </lineage>
</organism>
<dbReference type="GO" id="GO:1990904">
    <property type="term" value="C:ribonucleoprotein complex"/>
    <property type="evidence" value="ECO:0007669"/>
    <property type="project" value="TreeGrafter"/>
</dbReference>
<keyword evidence="3" id="KW-1185">Reference proteome</keyword>
<dbReference type="GO" id="GO:0003730">
    <property type="term" value="F:mRNA 3'-UTR binding"/>
    <property type="evidence" value="ECO:0007669"/>
    <property type="project" value="TreeGrafter"/>
</dbReference>
<comment type="caution">
    <text evidence="2">The sequence shown here is derived from an EMBL/GenBank/DDBJ whole genome shotgun (WGS) entry which is preliminary data.</text>
</comment>
<dbReference type="PANTHER" id="PTHR13284:SF4">
    <property type="entry name" value="C2H2-TYPE DOMAIN-CONTAINING PROTEIN"/>
    <property type="match status" value="1"/>
</dbReference>
<evidence type="ECO:0000259" key="1">
    <source>
        <dbReference type="Pfam" id="PF01248"/>
    </source>
</evidence>
<name>A0AAU9JWB4_9CILI</name>
<dbReference type="PANTHER" id="PTHR13284">
    <property type="entry name" value="GH01354P"/>
    <property type="match status" value="1"/>
</dbReference>
<gene>
    <name evidence="2" type="ORF">BSTOLATCC_MIC53204</name>
</gene>
<dbReference type="InterPro" id="IPR029064">
    <property type="entry name" value="Ribosomal_eL30-like_sf"/>
</dbReference>
<sequence>MSYGFNLDAPEFIPFSPSTPLNIQKPKNAKQEALQELKERKADKTAKKTGFQLSEIVLEHIILSDPPKVANKNLKDKYLPISAAPSNPMVKARIIVDGQAVTARIPKKDLHSGCYKVVPKKPSKLKSIIKENRKEEGKDESRRPKNFFCREYVNQILTHELDNRLEELLSTLIAFYNKKKEKNARVKKKIVKGLKECNRSVMKNKAKLVIIAPNIEKVPGEGGLDELVNELIENCQRYNVPYLFGLDMVIMGRIIINNAVTLTAVGIIDFIGGEQCFSRTLELGNLCKQNFNGIAYDYSTYYNVSS</sequence>
<protein>
    <recommendedName>
        <fullName evidence="1">Ribosomal protein eL8/eL30/eS12/Gadd45 domain-containing protein</fullName>
    </recommendedName>
</protein>
<dbReference type="GO" id="GO:0035368">
    <property type="term" value="F:selenocysteine insertion sequence binding"/>
    <property type="evidence" value="ECO:0007669"/>
    <property type="project" value="InterPro"/>
</dbReference>
<dbReference type="AlphaFoldDB" id="A0AAU9JWB4"/>
<dbReference type="GO" id="GO:0043021">
    <property type="term" value="F:ribonucleoprotein complex binding"/>
    <property type="evidence" value="ECO:0007669"/>
    <property type="project" value="TreeGrafter"/>
</dbReference>
<feature type="domain" description="Ribosomal protein eL8/eL30/eS12/Gadd45" evidence="1">
    <location>
        <begin position="178"/>
        <end position="259"/>
    </location>
</feature>